<dbReference type="AlphaFoldDB" id="A0A183KYY8"/>
<dbReference type="EMBL" id="UZAK01043984">
    <property type="protein sequence ID" value="VDP71713.1"/>
    <property type="molecule type" value="Genomic_DNA"/>
</dbReference>
<protein>
    <submittedName>
        <fullName evidence="4">ANK_REP_REGION domain-containing protein</fullName>
    </submittedName>
</protein>
<dbReference type="PROSITE" id="PS50088">
    <property type="entry name" value="ANK_REPEAT"/>
    <property type="match status" value="1"/>
</dbReference>
<evidence type="ECO:0000313" key="3">
    <source>
        <dbReference type="Proteomes" id="UP000279833"/>
    </source>
</evidence>
<dbReference type="Pfam" id="PF00023">
    <property type="entry name" value="Ank"/>
    <property type="match status" value="1"/>
</dbReference>
<evidence type="ECO:0000313" key="4">
    <source>
        <dbReference type="WBParaSite" id="SCUD_0002028801-mRNA-1"/>
    </source>
</evidence>
<evidence type="ECO:0000256" key="1">
    <source>
        <dbReference type="PROSITE-ProRule" id="PRU00023"/>
    </source>
</evidence>
<dbReference type="SUPFAM" id="SSF48403">
    <property type="entry name" value="Ankyrin repeat"/>
    <property type="match status" value="1"/>
</dbReference>
<gene>
    <name evidence="2" type="ORF">SCUD_LOCUS20285</name>
</gene>
<organism evidence="4">
    <name type="scientific">Schistosoma curassoni</name>
    <dbReference type="NCBI Taxonomy" id="6186"/>
    <lineage>
        <taxon>Eukaryota</taxon>
        <taxon>Metazoa</taxon>
        <taxon>Spiralia</taxon>
        <taxon>Lophotrochozoa</taxon>
        <taxon>Platyhelminthes</taxon>
        <taxon>Trematoda</taxon>
        <taxon>Digenea</taxon>
        <taxon>Strigeidida</taxon>
        <taxon>Schistosomatoidea</taxon>
        <taxon>Schistosomatidae</taxon>
        <taxon>Schistosoma</taxon>
    </lineage>
</organism>
<dbReference type="InterPro" id="IPR002110">
    <property type="entry name" value="Ankyrin_rpt"/>
</dbReference>
<sequence>MRCETALHLAVRNRQVSVAETLIYHGASVNAKARVSHANTFLY</sequence>
<proteinExistence type="predicted"/>
<keyword evidence="1" id="KW-0040">ANK repeat</keyword>
<evidence type="ECO:0000313" key="2">
    <source>
        <dbReference type="EMBL" id="VDP71713.1"/>
    </source>
</evidence>
<name>A0A183KYY8_9TREM</name>
<reference evidence="2 3" key="2">
    <citation type="submission" date="2018-11" db="EMBL/GenBank/DDBJ databases">
        <authorList>
            <consortium name="Pathogen Informatics"/>
        </authorList>
    </citation>
    <scope>NUCLEOTIDE SEQUENCE [LARGE SCALE GENOMIC DNA]</scope>
    <source>
        <strain evidence="2">Dakar</strain>
        <strain evidence="3">Dakar, Senegal</strain>
    </source>
</reference>
<accession>A0A183KYY8</accession>
<dbReference type="WBParaSite" id="SCUD_0002028801-mRNA-1">
    <property type="protein sequence ID" value="SCUD_0002028801-mRNA-1"/>
    <property type="gene ID" value="SCUD_0002028801"/>
</dbReference>
<dbReference type="SMART" id="SM00248">
    <property type="entry name" value="ANK"/>
    <property type="match status" value="1"/>
</dbReference>
<dbReference type="PROSITE" id="PS50297">
    <property type="entry name" value="ANK_REP_REGION"/>
    <property type="match status" value="1"/>
</dbReference>
<dbReference type="Proteomes" id="UP000279833">
    <property type="component" value="Unassembled WGS sequence"/>
</dbReference>
<reference evidence="4" key="1">
    <citation type="submission" date="2016-06" db="UniProtKB">
        <authorList>
            <consortium name="WormBaseParasite"/>
        </authorList>
    </citation>
    <scope>IDENTIFICATION</scope>
</reference>
<dbReference type="InterPro" id="IPR036770">
    <property type="entry name" value="Ankyrin_rpt-contain_sf"/>
</dbReference>
<dbReference type="Gene3D" id="1.25.40.20">
    <property type="entry name" value="Ankyrin repeat-containing domain"/>
    <property type="match status" value="1"/>
</dbReference>
<feature type="repeat" description="ANK" evidence="1">
    <location>
        <begin position="2"/>
        <end position="34"/>
    </location>
</feature>
<keyword evidence="3" id="KW-1185">Reference proteome</keyword>
<dbReference type="STRING" id="6186.A0A183KYY8"/>